<evidence type="ECO:0000313" key="2">
    <source>
        <dbReference type="EMBL" id="RIB05316.1"/>
    </source>
</evidence>
<feature type="region of interest" description="Disordered" evidence="1">
    <location>
        <begin position="76"/>
        <end position="117"/>
    </location>
</feature>
<protein>
    <submittedName>
        <fullName evidence="2">Uncharacterized protein</fullName>
    </submittedName>
</protein>
<organism evidence="2 3">
    <name type="scientific">Gigaspora rosea</name>
    <dbReference type="NCBI Taxonomy" id="44941"/>
    <lineage>
        <taxon>Eukaryota</taxon>
        <taxon>Fungi</taxon>
        <taxon>Fungi incertae sedis</taxon>
        <taxon>Mucoromycota</taxon>
        <taxon>Glomeromycotina</taxon>
        <taxon>Glomeromycetes</taxon>
        <taxon>Diversisporales</taxon>
        <taxon>Gigasporaceae</taxon>
        <taxon>Gigaspora</taxon>
    </lineage>
</organism>
<dbReference type="EMBL" id="QKWP01002003">
    <property type="protein sequence ID" value="RIB05316.1"/>
    <property type="molecule type" value="Genomic_DNA"/>
</dbReference>
<evidence type="ECO:0000256" key="1">
    <source>
        <dbReference type="SAM" id="MobiDB-lite"/>
    </source>
</evidence>
<feature type="compositionally biased region" description="Acidic residues" evidence="1">
    <location>
        <begin position="76"/>
        <end position="86"/>
    </location>
</feature>
<name>A0A397UDW0_9GLOM</name>
<evidence type="ECO:0000313" key="3">
    <source>
        <dbReference type="Proteomes" id="UP000266673"/>
    </source>
</evidence>
<sequence>MEWKASEKTKSCYKKLFTPISSDPTDDPADTYMARFLGKIWPTTIPSNIKEDIMKNRLIKNLHKLQKREKFLLSALDEETSEEEVEETKRSKRDHASSTSSAQTTTAPPYGHGAAKRGYQNVCLDETNILIAKSFKMDQ</sequence>
<keyword evidence="3" id="KW-1185">Reference proteome</keyword>
<reference evidence="2 3" key="1">
    <citation type="submission" date="2018-06" db="EMBL/GenBank/DDBJ databases">
        <title>Comparative genomics reveals the genomic features of Rhizophagus irregularis, R. cerebriforme, R. diaphanum and Gigaspora rosea, and their symbiotic lifestyle signature.</title>
        <authorList>
            <person name="Morin E."/>
            <person name="San Clemente H."/>
            <person name="Chen E.C.H."/>
            <person name="De La Providencia I."/>
            <person name="Hainaut M."/>
            <person name="Kuo A."/>
            <person name="Kohler A."/>
            <person name="Murat C."/>
            <person name="Tang N."/>
            <person name="Roy S."/>
            <person name="Loubradou J."/>
            <person name="Henrissat B."/>
            <person name="Grigoriev I.V."/>
            <person name="Corradi N."/>
            <person name="Roux C."/>
            <person name="Martin F.M."/>
        </authorList>
    </citation>
    <scope>NUCLEOTIDE SEQUENCE [LARGE SCALE GENOMIC DNA]</scope>
    <source>
        <strain evidence="2 3">DAOM 194757</strain>
    </source>
</reference>
<gene>
    <name evidence="2" type="ORF">C2G38_2253881</name>
</gene>
<comment type="caution">
    <text evidence="2">The sequence shown here is derived from an EMBL/GenBank/DDBJ whole genome shotgun (WGS) entry which is preliminary data.</text>
</comment>
<accession>A0A397UDW0</accession>
<dbReference type="AlphaFoldDB" id="A0A397UDW0"/>
<proteinExistence type="predicted"/>
<feature type="compositionally biased region" description="Low complexity" evidence="1">
    <location>
        <begin position="97"/>
        <end position="107"/>
    </location>
</feature>
<dbReference type="Proteomes" id="UP000266673">
    <property type="component" value="Unassembled WGS sequence"/>
</dbReference>